<proteinExistence type="inferred from homology"/>
<organism evidence="6 7">
    <name type="scientific">Vibrio bivalvicida</name>
    <dbReference type="NCBI Taxonomy" id="1276888"/>
    <lineage>
        <taxon>Bacteria</taxon>
        <taxon>Pseudomonadati</taxon>
        <taxon>Pseudomonadota</taxon>
        <taxon>Gammaproteobacteria</taxon>
        <taxon>Vibrionales</taxon>
        <taxon>Vibrionaceae</taxon>
        <taxon>Vibrio</taxon>
        <taxon>Vibrio oreintalis group</taxon>
    </lineage>
</organism>
<dbReference type="RefSeq" id="WP_049846265.1">
    <property type="nucleotide sequence ID" value="NZ_LLEI02000015.1"/>
</dbReference>
<feature type="domain" description="Multidrug resistance protein MdtA-like alpha-helical hairpin" evidence="4">
    <location>
        <begin position="112"/>
        <end position="179"/>
    </location>
</feature>
<dbReference type="PANTHER" id="PTHR30469:SF15">
    <property type="entry name" value="HLYD FAMILY OF SECRETION PROTEINS"/>
    <property type="match status" value="1"/>
</dbReference>
<dbReference type="Gene3D" id="2.40.30.170">
    <property type="match status" value="1"/>
</dbReference>
<dbReference type="InterPro" id="IPR058625">
    <property type="entry name" value="MdtA-like_BSH"/>
</dbReference>
<dbReference type="Pfam" id="PF25876">
    <property type="entry name" value="HH_MFP_RND"/>
    <property type="match status" value="1"/>
</dbReference>
<comment type="caution">
    <text evidence="6">The sequence shown here is derived from an EMBL/GenBank/DDBJ whole genome shotgun (WGS) entry which is preliminary data.</text>
</comment>
<dbReference type="GO" id="GO:1990281">
    <property type="term" value="C:efflux pump complex"/>
    <property type="evidence" value="ECO:0007669"/>
    <property type="project" value="TreeGrafter"/>
</dbReference>
<dbReference type="Gene3D" id="2.40.50.100">
    <property type="match status" value="1"/>
</dbReference>
<dbReference type="Pfam" id="PF25917">
    <property type="entry name" value="BSH_RND"/>
    <property type="match status" value="1"/>
</dbReference>
<dbReference type="PANTHER" id="PTHR30469">
    <property type="entry name" value="MULTIDRUG RESISTANCE PROTEIN MDTA"/>
    <property type="match status" value="1"/>
</dbReference>
<feature type="transmembrane region" description="Helical" evidence="3">
    <location>
        <begin position="6"/>
        <end position="28"/>
    </location>
</feature>
<evidence type="ECO:0000313" key="7">
    <source>
        <dbReference type="Proteomes" id="UP000078406"/>
    </source>
</evidence>
<keyword evidence="3" id="KW-0472">Membrane</keyword>
<dbReference type="GO" id="GO:0015562">
    <property type="term" value="F:efflux transmembrane transporter activity"/>
    <property type="evidence" value="ECO:0007669"/>
    <property type="project" value="TreeGrafter"/>
</dbReference>
<dbReference type="Gene3D" id="1.10.287.470">
    <property type="entry name" value="Helix hairpin bin"/>
    <property type="match status" value="1"/>
</dbReference>
<reference evidence="6 7" key="1">
    <citation type="journal article" date="2016" name="Syst. Appl. Microbiol.">
        <title>Vibrio bivalvicida sp. nov., a novel larval pathogen for bivalve molluscs reared in a hatchery.</title>
        <authorList>
            <person name="Dubert J."/>
            <person name="Romalde J.L."/>
            <person name="Prado S."/>
            <person name="Barja J.L."/>
        </authorList>
    </citation>
    <scope>NUCLEOTIDE SEQUENCE [LARGE SCALE GENOMIC DNA]</scope>
    <source>
        <strain evidence="6 7">605</strain>
    </source>
</reference>
<gene>
    <name evidence="6" type="ORF">APB76_02855</name>
</gene>
<feature type="coiled-coil region" evidence="2">
    <location>
        <begin position="110"/>
        <end position="168"/>
    </location>
</feature>
<dbReference type="InterPro" id="IPR006143">
    <property type="entry name" value="RND_pump_MFP"/>
</dbReference>
<dbReference type="AlphaFoldDB" id="A0A177Y4R6"/>
<dbReference type="InterPro" id="IPR058624">
    <property type="entry name" value="MdtA-like_HH"/>
</dbReference>
<protein>
    <submittedName>
        <fullName evidence="6">Efflux transporter periplasmic adaptor subunit</fullName>
    </submittedName>
</protein>
<keyword evidence="3" id="KW-1133">Transmembrane helix</keyword>
<accession>A0A177Y4R6</accession>
<dbReference type="Proteomes" id="UP000078406">
    <property type="component" value="Unassembled WGS sequence"/>
</dbReference>
<sequence>MNKKTWLLGGLLFSGLAVLFLYMAGVFTPKLPVERQVRMMSAPSFDTAKLVASEETIKREFSGRVVAEQKATVASRLTATVAEVIVNVGDRVKQGDILIRLESGDLDAKVEQTEQALISAQSTLNNARKEYQRVKELLNRKLVPQSQYDQAENHLQTSQAALMQAKAAVTEAETTFGYSVITAPFDGIITQKMAYQGDTATPGSALLSMYNPQSLVVEANIAESALPHIELGKTLALDLPTNGIIIDSTVSEITPSADAGSRSYLIKLAFETEKRVYPGNFARVSVELGTQQVVRVPLEAIYQVGQLDYVKVVQGGEVHTRLVQLGEDFRVRKGLKAGDIVVLNPSDI</sequence>
<dbReference type="Gene3D" id="2.40.420.20">
    <property type="match status" value="1"/>
</dbReference>
<feature type="domain" description="Multidrug resistance protein MdtA-like barrel-sandwich hybrid" evidence="5">
    <location>
        <begin position="70"/>
        <end position="205"/>
    </location>
</feature>
<dbReference type="NCBIfam" id="TIGR01730">
    <property type="entry name" value="RND_mfp"/>
    <property type="match status" value="1"/>
</dbReference>
<evidence type="ECO:0000259" key="5">
    <source>
        <dbReference type="Pfam" id="PF25917"/>
    </source>
</evidence>
<name>A0A177Y4R6_9VIBR</name>
<keyword evidence="2" id="KW-0175">Coiled coil</keyword>
<dbReference type="EMBL" id="LLEI02000015">
    <property type="protein sequence ID" value="OAJ95854.1"/>
    <property type="molecule type" value="Genomic_DNA"/>
</dbReference>
<evidence type="ECO:0000313" key="6">
    <source>
        <dbReference type="EMBL" id="OAJ95854.1"/>
    </source>
</evidence>
<dbReference type="SUPFAM" id="SSF111369">
    <property type="entry name" value="HlyD-like secretion proteins"/>
    <property type="match status" value="1"/>
</dbReference>
<evidence type="ECO:0000259" key="4">
    <source>
        <dbReference type="Pfam" id="PF25876"/>
    </source>
</evidence>
<evidence type="ECO:0000256" key="1">
    <source>
        <dbReference type="ARBA" id="ARBA00009477"/>
    </source>
</evidence>
<evidence type="ECO:0000256" key="2">
    <source>
        <dbReference type="SAM" id="Coils"/>
    </source>
</evidence>
<keyword evidence="3" id="KW-0812">Transmembrane</keyword>
<evidence type="ECO:0000256" key="3">
    <source>
        <dbReference type="SAM" id="Phobius"/>
    </source>
</evidence>
<comment type="similarity">
    <text evidence="1">Belongs to the membrane fusion protein (MFP) (TC 8.A.1) family.</text>
</comment>